<dbReference type="InterPro" id="IPR058637">
    <property type="entry name" value="YknX-like_C"/>
</dbReference>
<dbReference type="SUPFAM" id="SSF111369">
    <property type="entry name" value="HlyD-like secretion proteins"/>
    <property type="match status" value="1"/>
</dbReference>
<protein>
    <submittedName>
        <fullName evidence="7">RND family efflux transporter, MFP subunit</fullName>
    </submittedName>
</protein>
<keyword evidence="3" id="KW-1133">Transmembrane helix</keyword>
<evidence type="ECO:0000259" key="5">
    <source>
        <dbReference type="Pfam" id="PF25973"/>
    </source>
</evidence>
<reference evidence="7 8" key="1">
    <citation type="submission" date="2016-11" db="EMBL/GenBank/DDBJ databases">
        <authorList>
            <person name="Jaros S."/>
            <person name="Januszkiewicz K."/>
            <person name="Wedrychowicz H."/>
        </authorList>
    </citation>
    <scope>NUCLEOTIDE SEQUENCE [LARGE SCALE GENOMIC DNA]</scope>
    <source>
        <strain evidence="7 8">DSM 24787</strain>
    </source>
</reference>
<keyword evidence="2" id="KW-0175">Coiled coil</keyword>
<dbReference type="Pfam" id="PF25954">
    <property type="entry name" value="Beta-barrel_RND_2"/>
    <property type="match status" value="1"/>
</dbReference>
<dbReference type="Gene3D" id="2.40.420.20">
    <property type="match status" value="1"/>
</dbReference>
<dbReference type="AlphaFoldDB" id="A0A1N6FBA3"/>
<feature type="domain" description="CzcB-like barrel-sandwich hybrid" evidence="5">
    <location>
        <begin position="76"/>
        <end position="197"/>
    </location>
</feature>
<proteinExistence type="inferred from homology"/>
<dbReference type="InterPro" id="IPR058647">
    <property type="entry name" value="BSH_CzcB-like"/>
</dbReference>
<dbReference type="STRING" id="536979.SAMN04488055_2123"/>
<dbReference type="GO" id="GO:0015562">
    <property type="term" value="F:efflux transmembrane transporter activity"/>
    <property type="evidence" value="ECO:0007669"/>
    <property type="project" value="TreeGrafter"/>
</dbReference>
<gene>
    <name evidence="7" type="ORF">SAMN04488055_2123</name>
</gene>
<keyword evidence="8" id="KW-1185">Reference proteome</keyword>
<sequence>MKKKFIVILICVIVVVIIALRLISVKQKINKAKKAIVTENVNIPVTAIAASEVEEEVSLIKTGTLAPGKQAKALSVTSGSVQRIQFRLGSYVRQGQVLAIIDTRLLQYDLQRSLFNESKLKNDLQTYTELLAGNAATREKVNEIRLNYEDALNQVQQLRKQIADASIKAPVSGTIYTKPIEEGAFIATGGEIASIADLSSLKAAVYLTESEVYQVKPGQQVQLTTEVYADKVFEGKVTFISPQANGAFNYFVEITVANDSSFPLRAGTFVNADFSKKTLQKILLIPREALNESTQDASVYVVEGGKARLRKINTGKGYGNKIQVTGGLQPAELVVTSGQINLKDGASVNVSNSN</sequence>
<organism evidence="7 8">
    <name type="scientific">Chitinophaga niabensis</name>
    <dbReference type="NCBI Taxonomy" id="536979"/>
    <lineage>
        <taxon>Bacteria</taxon>
        <taxon>Pseudomonadati</taxon>
        <taxon>Bacteroidota</taxon>
        <taxon>Chitinophagia</taxon>
        <taxon>Chitinophagales</taxon>
        <taxon>Chitinophagaceae</taxon>
        <taxon>Chitinophaga</taxon>
    </lineage>
</organism>
<feature type="transmembrane region" description="Helical" evidence="3">
    <location>
        <begin position="6"/>
        <end position="24"/>
    </location>
</feature>
<feature type="domain" description="CusB-like beta-barrel" evidence="4">
    <location>
        <begin position="203"/>
        <end position="277"/>
    </location>
</feature>
<evidence type="ECO:0000259" key="6">
    <source>
        <dbReference type="Pfam" id="PF25989"/>
    </source>
</evidence>
<keyword evidence="3" id="KW-0812">Transmembrane</keyword>
<dbReference type="PANTHER" id="PTHR30469:SF15">
    <property type="entry name" value="HLYD FAMILY OF SECRETION PROTEINS"/>
    <property type="match status" value="1"/>
</dbReference>
<dbReference type="Pfam" id="PF25973">
    <property type="entry name" value="BSH_CzcB"/>
    <property type="match status" value="1"/>
</dbReference>
<dbReference type="Gene3D" id="2.40.30.170">
    <property type="match status" value="1"/>
</dbReference>
<keyword evidence="3" id="KW-0472">Membrane</keyword>
<evidence type="ECO:0000259" key="4">
    <source>
        <dbReference type="Pfam" id="PF25954"/>
    </source>
</evidence>
<dbReference type="InterPro" id="IPR006143">
    <property type="entry name" value="RND_pump_MFP"/>
</dbReference>
<feature type="coiled-coil region" evidence="2">
    <location>
        <begin position="134"/>
        <end position="168"/>
    </location>
</feature>
<evidence type="ECO:0000256" key="1">
    <source>
        <dbReference type="ARBA" id="ARBA00009477"/>
    </source>
</evidence>
<name>A0A1N6FBA3_9BACT</name>
<feature type="domain" description="YknX-like C-terminal permuted SH3-like" evidence="6">
    <location>
        <begin position="284"/>
        <end position="350"/>
    </location>
</feature>
<dbReference type="NCBIfam" id="TIGR01730">
    <property type="entry name" value="RND_mfp"/>
    <property type="match status" value="1"/>
</dbReference>
<dbReference type="Gene3D" id="1.10.287.470">
    <property type="entry name" value="Helix hairpin bin"/>
    <property type="match status" value="1"/>
</dbReference>
<dbReference type="Proteomes" id="UP000185003">
    <property type="component" value="Unassembled WGS sequence"/>
</dbReference>
<dbReference type="Pfam" id="PF25989">
    <property type="entry name" value="YknX_C"/>
    <property type="match status" value="1"/>
</dbReference>
<comment type="similarity">
    <text evidence="1">Belongs to the membrane fusion protein (MFP) (TC 8.A.1) family.</text>
</comment>
<evidence type="ECO:0000313" key="7">
    <source>
        <dbReference type="EMBL" id="SIN92527.1"/>
    </source>
</evidence>
<evidence type="ECO:0000256" key="2">
    <source>
        <dbReference type="SAM" id="Coils"/>
    </source>
</evidence>
<dbReference type="OrthoDB" id="9806939at2"/>
<dbReference type="InterPro" id="IPR058792">
    <property type="entry name" value="Beta-barrel_RND_2"/>
</dbReference>
<accession>A0A1N6FBA3</accession>
<dbReference type="PANTHER" id="PTHR30469">
    <property type="entry name" value="MULTIDRUG RESISTANCE PROTEIN MDTA"/>
    <property type="match status" value="1"/>
</dbReference>
<dbReference type="Gene3D" id="2.40.50.100">
    <property type="match status" value="1"/>
</dbReference>
<dbReference type="GO" id="GO:1990281">
    <property type="term" value="C:efflux pump complex"/>
    <property type="evidence" value="ECO:0007669"/>
    <property type="project" value="TreeGrafter"/>
</dbReference>
<evidence type="ECO:0000313" key="8">
    <source>
        <dbReference type="Proteomes" id="UP000185003"/>
    </source>
</evidence>
<dbReference type="EMBL" id="FSRA01000001">
    <property type="protein sequence ID" value="SIN92527.1"/>
    <property type="molecule type" value="Genomic_DNA"/>
</dbReference>
<evidence type="ECO:0000256" key="3">
    <source>
        <dbReference type="SAM" id="Phobius"/>
    </source>
</evidence>